<protein>
    <recommendedName>
        <fullName evidence="9">TRAP transporter small permease protein</fullName>
    </recommendedName>
</protein>
<dbReference type="GO" id="GO:0015740">
    <property type="term" value="P:C4-dicarboxylate transport"/>
    <property type="evidence" value="ECO:0007669"/>
    <property type="project" value="TreeGrafter"/>
</dbReference>
<dbReference type="PANTHER" id="PTHR35011">
    <property type="entry name" value="2,3-DIKETO-L-GULONATE TRAP TRANSPORTER SMALL PERMEASE PROTEIN YIAM"/>
    <property type="match status" value="1"/>
</dbReference>
<feature type="transmembrane region" description="Helical" evidence="9">
    <location>
        <begin position="130"/>
        <end position="152"/>
    </location>
</feature>
<evidence type="ECO:0000256" key="5">
    <source>
        <dbReference type="ARBA" id="ARBA00022692"/>
    </source>
</evidence>
<evidence type="ECO:0000256" key="2">
    <source>
        <dbReference type="ARBA" id="ARBA00022448"/>
    </source>
</evidence>
<evidence type="ECO:0000256" key="4">
    <source>
        <dbReference type="ARBA" id="ARBA00022519"/>
    </source>
</evidence>
<dbReference type="EMBL" id="JAUSUL010000001">
    <property type="protein sequence ID" value="MDQ0314486.1"/>
    <property type="molecule type" value="Genomic_DNA"/>
</dbReference>
<evidence type="ECO:0000256" key="3">
    <source>
        <dbReference type="ARBA" id="ARBA00022475"/>
    </source>
</evidence>
<comment type="similarity">
    <text evidence="8 9">Belongs to the TRAP transporter small permease family.</text>
</comment>
<evidence type="ECO:0000256" key="6">
    <source>
        <dbReference type="ARBA" id="ARBA00022989"/>
    </source>
</evidence>
<evidence type="ECO:0000256" key="1">
    <source>
        <dbReference type="ARBA" id="ARBA00004429"/>
    </source>
</evidence>
<dbReference type="AlphaFoldDB" id="A0AAE4AQU6"/>
<keyword evidence="5 9" id="KW-0812">Transmembrane</keyword>
<feature type="transmembrane region" description="Helical" evidence="9">
    <location>
        <begin position="12"/>
        <end position="33"/>
    </location>
</feature>
<evidence type="ECO:0000313" key="11">
    <source>
        <dbReference type="EMBL" id="MDQ0314486.1"/>
    </source>
</evidence>
<dbReference type="Proteomes" id="UP001229244">
    <property type="component" value="Unassembled WGS sequence"/>
</dbReference>
<comment type="caution">
    <text evidence="11">The sequence shown here is derived from an EMBL/GenBank/DDBJ whole genome shotgun (WGS) entry which is preliminary data.</text>
</comment>
<comment type="subunit">
    <text evidence="9">The complex comprises the extracytoplasmic solute receptor protein and the two transmembrane proteins.</text>
</comment>
<feature type="domain" description="Tripartite ATP-independent periplasmic transporters DctQ component" evidence="10">
    <location>
        <begin position="28"/>
        <end position="159"/>
    </location>
</feature>
<keyword evidence="7 9" id="KW-0472">Membrane</keyword>
<keyword evidence="3" id="KW-1003">Cell membrane</keyword>
<evidence type="ECO:0000313" key="12">
    <source>
        <dbReference type="Proteomes" id="UP001229244"/>
    </source>
</evidence>
<proteinExistence type="inferred from homology"/>
<reference evidence="11" key="1">
    <citation type="submission" date="2023-07" db="EMBL/GenBank/DDBJ databases">
        <title>Genomic Encyclopedia of Type Strains, Phase IV (KMG-IV): sequencing the most valuable type-strain genomes for metagenomic binning, comparative biology and taxonomic classification.</title>
        <authorList>
            <person name="Goeker M."/>
        </authorList>
    </citation>
    <scope>NUCLEOTIDE SEQUENCE</scope>
    <source>
        <strain evidence="11">DSM 21202</strain>
    </source>
</reference>
<dbReference type="RefSeq" id="WP_306884263.1">
    <property type="nucleotide sequence ID" value="NZ_JAUSUL010000001.1"/>
</dbReference>
<dbReference type="PANTHER" id="PTHR35011:SF10">
    <property type="entry name" value="TRAP TRANSPORTER SMALL PERMEASE PROTEIN"/>
    <property type="match status" value="1"/>
</dbReference>
<sequence length="167" mass="18251">MISSIDKGMGRVCDAFGVAASLVVAFLALSVGAEVAVRNLGLPAFGWTLEMCEYGLLVVTFLGAPWVLRRHEHISVDVFTRALRPRTLRVLLTISDVVAATTCVILAVYAAEAAHEAFLKGSLLFKYLVIPQWIILSVMPLGVTLLAIEFLLRIWRRFAGPQEVNPA</sequence>
<evidence type="ECO:0000259" key="10">
    <source>
        <dbReference type="Pfam" id="PF04290"/>
    </source>
</evidence>
<name>A0AAE4AQU6_9HYPH</name>
<dbReference type="Pfam" id="PF04290">
    <property type="entry name" value="DctQ"/>
    <property type="match status" value="1"/>
</dbReference>
<accession>A0AAE4AQU6</accession>
<evidence type="ECO:0000256" key="9">
    <source>
        <dbReference type="RuleBase" id="RU369079"/>
    </source>
</evidence>
<dbReference type="InterPro" id="IPR007387">
    <property type="entry name" value="TRAP_DctQ"/>
</dbReference>
<keyword evidence="6 9" id="KW-1133">Transmembrane helix</keyword>
<keyword evidence="2 9" id="KW-0813">Transport</keyword>
<comment type="function">
    <text evidence="9">Part of the tripartite ATP-independent periplasmic (TRAP) transport system.</text>
</comment>
<dbReference type="GO" id="GO:0022857">
    <property type="term" value="F:transmembrane transporter activity"/>
    <property type="evidence" value="ECO:0007669"/>
    <property type="project" value="UniProtKB-UniRule"/>
</dbReference>
<organism evidence="11 12">
    <name type="scientific">Amorphus orientalis</name>
    <dbReference type="NCBI Taxonomy" id="649198"/>
    <lineage>
        <taxon>Bacteria</taxon>
        <taxon>Pseudomonadati</taxon>
        <taxon>Pseudomonadota</taxon>
        <taxon>Alphaproteobacteria</taxon>
        <taxon>Hyphomicrobiales</taxon>
        <taxon>Amorphaceae</taxon>
        <taxon>Amorphus</taxon>
    </lineage>
</organism>
<feature type="transmembrane region" description="Helical" evidence="9">
    <location>
        <begin position="88"/>
        <end position="110"/>
    </location>
</feature>
<evidence type="ECO:0000256" key="7">
    <source>
        <dbReference type="ARBA" id="ARBA00023136"/>
    </source>
</evidence>
<dbReference type="GO" id="GO:0005886">
    <property type="term" value="C:plasma membrane"/>
    <property type="evidence" value="ECO:0007669"/>
    <property type="project" value="UniProtKB-SubCell"/>
</dbReference>
<gene>
    <name evidence="11" type="ORF">J2S73_000923</name>
</gene>
<comment type="subcellular location">
    <subcellularLocation>
        <location evidence="1 9">Cell inner membrane</location>
        <topology evidence="1 9">Multi-pass membrane protein</topology>
    </subcellularLocation>
</comment>
<keyword evidence="12" id="KW-1185">Reference proteome</keyword>
<evidence type="ECO:0000256" key="8">
    <source>
        <dbReference type="ARBA" id="ARBA00038436"/>
    </source>
</evidence>
<keyword evidence="4 9" id="KW-0997">Cell inner membrane</keyword>
<dbReference type="InterPro" id="IPR055348">
    <property type="entry name" value="DctQ"/>
</dbReference>
<feature type="transmembrane region" description="Helical" evidence="9">
    <location>
        <begin position="45"/>
        <end position="68"/>
    </location>
</feature>